<comment type="similarity">
    <text evidence="3 10">Belongs to the acyl-CoA dehydrogenase family.</text>
</comment>
<dbReference type="PANTHER" id="PTHR48083">
    <property type="entry name" value="MEDIUM-CHAIN SPECIFIC ACYL-COA DEHYDROGENASE, MITOCHONDRIAL-RELATED"/>
    <property type="match status" value="1"/>
</dbReference>
<gene>
    <name evidence="15" type="ORF">MPOR_22640</name>
</gene>
<evidence type="ECO:0000313" key="15">
    <source>
        <dbReference type="EMBL" id="BBX51238.1"/>
    </source>
</evidence>
<accession>A0A6N4VB04</accession>
<comment type="function">
    <text evidence="7">Catalyzes the dehydrogenation at the alpha-beta position of ACP-bound acyl chains. This results in the introduction of a double bond in the lipidic chain, which is further transferred to the epsilon-amino group of lysine residue in the mycobactin core by MbtK.</text>
</comment>
<dbReference type="Pfam" id="PF00441">
    <property type="entry name" value="Acyl-CoA_dh_1"/>
    <property type="match status" value="1"/>
</dbReference>
<dbReference type="EMBL" id="AP022570">
    <property type="protein sequence ID" value="BBX51238.1"/>
    <property type="molecule type" value="Genomic_DNA"/>
</dbReference>
<dbReference type="Gene3D" id="2.40.110.10">
    <property type="entry name" value="Butyryl-CoA Dehydrogenase, subunit A, domain 2"/>
    <property type="match status" value="1"/>
</dbReference>
<evidence type="ECO:0000256" key="2">
    <source>
        <dbReference type="ARBA" id="ARBA00005102"/>
    </source>
</evidence>
<dbReference type="GO" id="GO:0003995">
    <property type="term" value="F:acyl-CoA dehydrogenase activity"/>
    <property type="evidence" value="ECO:0007669"/>
    <property type="project" value="TreeGrafter"/>
</dbReference>
<dbReference type="Gene3D" id="1.20.140.10">
    <property type="entry name" value="Butyryl-CoA Dehydrogenase, subunit A, domain 3"/>
    <property type="match status" value="1"/>
</dbReference>
<keyword evidence="16" id="KW-1185">Reference proteome</keyword>
<dbReference type="InterPro" id="IPR009100">
    <property type="entry name" value="AcylCoA_DH/oxidase_NM_dom_sf"/>
</dbReference>
<dbReference type="GO" id="GO:0050660">
    <property type="term" value="F:flavin adenine dinucleotide binding"/>
    <property type="evidence" value="ECO:0007669"/>
    <property type="project" value="InterPro"/>
</dbReference>
<feature type="domain" description="Acyl-CoA dehydrogenase/oxidase C-terminal" evidence="12">
    <location>
        <begin position="266"/>
        <end position="412"/>
    </location>
</feature>
<comment type="pathway">
    <text evidence="2">Siderophore biosynthesis; mycobactin biosynthesis.</text>
</comment>
<dbReference type="InterPro" id="IPR046373">
    <property type="entry name" value="Acyl-CoA_Oxase/DH_mid-dom_sf"/>
</dbReference>
<evidence type="ECO:0000256" key="11">
    <source>
        <dbReference type="SAM" id="MobiDB-lite"/>
    </source>
</evidence>
<feature type="domain" description="Acyl-CoA oxidase/dehydrogenase middle" evidence="13">
    <location>
        <begin position="159"/>
        <end position="253"/>
    </location>
</feature>
<evidence type="ECO:0000256" key="9">
    <source>
        <dbReference type="ARBA" id="ARBA00042660"/>
    </source>
</evidence>
<dbReference type="InterPro" id="IPR009075">
    <property type="entry name" value="AcylCo_DH/oxidase_C"/>
</dbReference>
<dbReference type="InterPro" id="IPR036250">
    <property type="entry name" value="AcylCo_DH-like_C"/>
</dbReference>
<dbReference type="GO" id="GO:0005737">
    <property type="term" value="C:cytoplasm"/>
    <property type="evidence" value="ECO:0007669"/>
    <property type="project" value="TreeGrafter"/>
</dbReference>
<dbReference type="KEGG" id="mpof:MPOR_22640"/>
<evidence type="ECO:0000259" key="12">
    <source>
        <dbReference type="Pfam" id="PF00441"/>
    </source>
</evidence>
<protein>
    <recommendedName>
        <fullName evidence="8">Acyl-[acyl-carrier-protein] dehydrogenase MbtN</fullName>
    </recommendedName>
    <alternativeName>
        <fullName evidence="9">Mycobactin synthase protein N</fullName>
    </alternativeName>
</protein>
<dbReference type="InterPro" id="IPR013786">
    <property type="entry name" value="AcylCoA_DH/ox_N"/>
</dbReference>
<reference evidence="15 16" key="1">
    <citation type="journal article" date="2019" name="Emerg. Microbes Infect.">
        <title>Comprehensive subspecies identification of 175 nontuberculous mycobacteria species based on 7547 genomic profiles.</title>
        <authorList>
            <person name="Matsumoto Y."/>
            <person name="Kinjo T."/>
            <person name="Motooka D."/>
            <person name="Nabeya D."/>
            <person name="Jung N."/>
            <person name="Uechi K."/>
            <person name="Horii T."/>
            <person name="Iida T."/>
            <person name="Fujita J."/>
            <person name="Nakamura S."/>
        </authorList>
    </citation>
    <scope>NUCLEOTIDE SEQUENCE [LARGE SCALE GENOMIC DNA]</scope>
    <source>
        <strain evidence="15 16">JCM 12603</strain>
    </source>
</reference>
<evidence type="ECO:0000256" key="10">
    <source>
        <dbReference type="RuleBase" id="RU362125"/>
    </source>
</evidence>
<comment type="cofactor">
    <cofactor evidence="1 10">
        <name>FAD</name>
        <dbReference type="ChEBI" id="CHEBI:57692"/>
    </cofactor>
</comment>
<evidence type="ECO:0000256" key="3">
    <source>
        <dbReference type="ARBA" id="ARBA00009347"/>
    </source>
</evidence>
<organism evidence="15 16">
    <name type="scientific">Mycolicibacterium poriferae</name>
    <dbReference type="NCBI Taxonomy" id="39694"/>
    <lineage>
        <taxon>Bacteria</taxon>
        <taxon>Bacillati</taxon>
        <taxon>Actinomycetota</taxon>
        <taxon>Actinomycetes</taxon>
        <taxon>Mycobacteriales</taxon>
        <taxon>Mycobacteriaceae</taxon>
        <taxon>Mycolicibacterium</taxon>
    </lineage>
</organism>
<evidence type="ECO:0000313" key="16">
    <source>
        <dbReference type="Proteomes" id="UP000466785"/>
    </source>
</evidence>
<sequence length="437" mass="46706">MRRRPGRRGIRRAGLAAPDDVGQAAPTAGQEHSGGGTHMTVPVAVDLDGYRELLHRVFDDTVTGWTADAEAAERFPRKLIEHLGSAGVFRAKWGPQGGQHPDVAKLNELAFSLGRLGSAGIGVGVSLHDSAIAILRRFGRSEHLRDICEQAIDGHSVLCIGASEESGGSDLQIVQTEARSAGEGFEIKGVKKFVSLSPIADHIMVVARSVDHDPASRHGNVLVIAVPTAQVQVQPPWRKVGAGPLDTAAVHIDTWVPADHLVARAGTGLAAISWGLAHERMSIAGQVASSCQRVLGITHARMMRRRQFGATLFEHQALRMRMADLQARVDLLRHGLHGIAAQGRLDLRAAAAVKVTAARLGEEVLSECMHLFGGAGYLVDETPLGRWWKDMKLARVGGGTDEVLWELVAAAMRPDYDGYDAMIGTAAEDAMIGSAPE</sequence>
<evidence type="ECO:0000259" key="14">
    <source>
        <dbReference type="Pfam" id="PF02771"/>
    </source>
</evidence>
<dbReference type="InterPro" id="IPR037069">
    <property type="entry name" value="AcylCoA_DH/ox_N_sf"/>
</dbReference>
<dbReference type="GO" id="GO:0033539">
    <property type="term" value="P:fatty acid beta-oxidation using acyl-CoA dehydrogenase"/>
    <property type="evidence" value="ECO:0007669"/>
    <property type="project" value="TreeGrafter"/>
</dbReference>
<keyword evidence="6 10" id="KW-0560">Oxidoreductase</keyword>
<dbReference type="SUPFAM" id="SSF47203">
    <property type="entry name" value="Acyl-CoA dehydrogenase C-terminal domain-like"/>
    <property type="match status" value="1"/>
</dbReference>
<dbReference type="AlphaFoldDB" id="A0A6N4VB04"/>
<dbReference type="InterPro" id="IPR006091">
    <property type="entry name" value="Acyl-CoA_Oxase/DH_mid-dom"/>
</dbReference>
<proteinExistence type="inferred from homology"/>
<keyword evidence="4 10" id="KW-0285">Flavoprotein</keyword>
<feature type="compositionally biased region" description="Basic residues" evidence="11">
    <location>
        <begin position="1"/>
        <end position="11"/>
    </location>
</feature>
<name>A0A6N4VB04_9MYCO</name>
<dbReference type="SUPFAM" id="SSF56645">
    <property type="entry name" value="Acyl-CoA dehydrogenase NM domain-like"/>
    <property type="match status" value="1"/>
</dbReference>
<keyword evidence="5 10" id="KW-0274">FAD</keyword>
<dbReference type="Gene3D" id="1.10.540.10">
    <property type="entry name" value="Acyl-CoA dehydrogenase/oxidase, N-terminal domain"/>
    <property type="match status" value="1"/>
</dbReference>
<evidence type="ECO:0000256" key="5">
    <source>
        <dbReference type="ARBA" id="ARBA00022827"/>
    </source>
</evidence>
<evidence type="ECO:0000256" key="7">
    <source>
        <dbReference type="ARBA" id="ARBA00037085"/>
    </source>
</evidence>
<evidence type="ECO:0000256" key="1">
    <source>
        <dbReference type="ARBA" id="ARBA00001974"/>
    </source>
</evidence>
<dbReference type="PANTHER" id="PTHR48083:SF20">
    <property type="entry name" value="LONG-CHAIN SPECIFIC ACYL-COA DEHYDROGENASE, MITOCHONDRIAL"/>
    <property type="match status" value="1"/>
</dbReference>
<feature type="region of interest" description="Disordered" evidence="11">
    <location>
        <begin position="1"/>
        <end position="40"/>
    </location>
</feature>
<evidence type="ECO:0000256" key="6">
    <source>
        <dbReference type="ARBA" id="ARBA00023002"/>
    </source>
</evidence>
<dbReference type="Pfam" id="PF02770">
    <property type="entry name" value="Acyl-CoA_dh_M"/>
    <property type="match status" value="1"/>
</dbReference>
<dbReference type="Proteomes" id="UP000466785">
    <property type="component" value="Chromosome"/>
</dbReference>
<evidence type="ECO:0000256" key="8">
    <source>
        <dbReference type="ARBA" id="ARBA00040394"/>
    </source>
</evidence>
<evidence type="ECO:0000256" key="4">
    <source>
        <dbReference type="ARBA" id="ARBA00022630"/>
    </source>
</evidence>
<dbReference type="NCBIfam" id="NF037942">
    <property type="entry name" value="ac_ACP_DH_MbtN"/>
    <property type="match status" value="1"/>
</dbReference>
<dbReference type="Pfam" id="PF02771">
    <property type="entry name" value="Acyl-CoA_dh_N"/>
    <property type="match status" value="1"/>
</dbReference>
<feature type="domain" description="Acyl-CoA dehydrogenase/oxidase N-terminal" evidence="14">
    <location>
        <begin position="51"/>
        <end position="152"/>
    </location>
</feature>
<evidence type="ECO:0000259" key="13">
    <source>
        <dbReference type="Pfam" id="PF02770"/>
    </source>
</evidence>
<dbReference type="InterPro" id="IPR050741">
    <property type="entry name" value="Acyl-CoA_dehydrogenase"/>
</dbReference>